<organism evidence="5 6">
    <name type="scientific">Biomphalaria pfeifferi</name>
    <name type="common">Bloodfluke planorb</name>
    <name type="synonym">Freshwater snail</name>
    <dbReference type="NCBI Taxonomy" id="112525"/>
    <lineage>
        <taxon>Eukaryota</taxon>
        <taxon>Metazoa</taxon>
        <taxon>Spiralia</taxon>
        <taxon>Lophotrochozoa</taxon>
        <taxon>Mollusca</taxon>
        <taxon>Gastropoda</taxon>
        <taxon>Heterobranchia</taxon>
        <taxon>Euthyneura</taxon>
        <taxon>Panpulmonata</taxon>
        <taxon>Hygrophila</taxon>
        <taxon>Lymnaeoidea</taxon>
        <taxon>Planorbidae</taxon>
        <taxon>Biomphalaria</taxon>
    </lineage>
</organism>
<dbReference type="AlphaFoldDB" id="A0AAD8BTC2"/>
<dbReference type="GO" id="GO:0006955">
    <property type="term" value="P:immune response"/>
    <property type="evidence" value="ECO:0007669"/>
    <property type="project" value="TreeGrafter"/>
</dbReference>
<gene>
    <name evidence="5" type="ORF">Bpfe_010129</name>
</gene>
<keyword evidence="6" id="KW-1185">Reference proteome</keyword>
<evidence type="ECO:0000256" key="1">
    <source>
        <dbReference type="ARBA" id="ARBA00022729"/>
    </source>
</evidence>
<feature type="domain" description="Ig-like" evidence="4">
    <location>
        <begin position="363"/>
        <end position="435"/>
    </location>
</feature>
<dbReference type="InterPro" id="IPR050488">
    <property type="entry name" value="Ig_Fc_receptor"/>
</dbReference>
<dbReference type="PROSITE" id="PS50835">
    <property type="entry name" value="IG_LIKE"/>
    <property type="match status" value="4"/>
</dbReference>
<dbReference type="Gene3D" id="2.60.40.10">
    <property type="entry name" value="Immunoglobulins"/>
    <property type="match status" value="2"/>
</dbReference>
<keyword evidence="1 3" id="KW-0732">Signal</keyword>
<dbReference type="SMART" id="SM00408">
    <property type="entry name" value="IGc2"/>
    <property type="match status" value="2"/>
</dbReference>
<evidence type="ECO:0000256" key="2">
    <source>
        <dbReference type="ARBA" id="ARBA00023157"/>
    </source>
</evidence>
<dbReference type="InterPro" id="IPR013783">
    <property type="entry name" value="Ig-like_fold"/>
</dbReference>
<dbReference type="InterPro" id="IPR003599">
    <property type="entry name" value="Ig_sub"/>
</dbReference>
<evidence type="ECO:0000313" key="6">
    <source>
        <dbReference type="Proteomes" id="UP001233172"/>
    </source>
</evidence>
<dbReference type="EMBL" id="JASAOG010000036">
    <property type="protein sequence ID" value="KAK0060295.1"/>
    <property type="molecule type" value="Genomic_DNA"/>
</dbReference>
<dbReference type="InterPro" id="IPR036179">
    <property type="entry name" value="Ig-like_dom_sf"/>
</dbReference>
<dbReference type="PANTHER" id="PTHR11481:SF60">
    <property type="entry name" value="IG-LIKE DOMAIN-CONTAINING PROTEIN"/>
    <property type="match status" value="1"/>
</dbReference>
<dbReference type="GO" id="GO:0004888">
    <property type="term" value="F:transmembrane signaling receptor activity"/>
    <property type="evidence" value="ECO:0007669"/>
    <property type="project" value="TreeGrafter"/>
</dbReference>
<dbReference type="InterPro" id="IPR003598">
    <property type="entry name" value="Ig_sub2"/>
</dbReference>
<feature type="domain" description="Ig-like" evidence="4">
    <location>
        <begin position="77"/>
        <end position="148"/>
    </location>
</feature>
<dbReference type="GO" id="GO:0009897">
    <property type="term" value="C:external side of plasma membrane"/>
    <property type="evidence" value="ECO:0007669"/>
    <property type="project" value="TreeGrafter"/>
</dbReference>
<evidence type="ECO:0000259" key="4">
    <source>
        <dbReference type="PROSITE" id="PS50835"/>
    </source>
</evidence>
<reference evidence="5" key="2">
    <citation type="submission" date="2023-04" db="EMBL/GenBank/DDBJ databases">
        <authorList>
            <person name="Bu L."/>
            <person name="Lu L."/>
            <person name="Laidemitt M.R."/>
            <person name="Zhang S.M."/>
            <person name="Mutuku M."/>
            <person name="Mkoji G."/>
            <person name="Steinauer M."/>
            <person name="Loker E.S."/>
        </authorList>
    </citation>
    <scope>NUCLEOTIDE SEQUENCE</scope>
    <source>
        <strain evidence="5">KasaAsao</strain>
        <tissue evidence="5">Whole Snail</tissue>
    </source>
</reference>
<evidence type="ECO:0000256" key="3">
    <source>
        <dbReference type="SAM" id="SignalP"/>
    </source>
</evidence>
<feature type="signal peptide" evidence="3">
    <location>
        <begin position="1"/>
        <end position="25"/>
    </location>
</feature>
<proteinExistence type="predicted"/>
<reference evidence="5" key="1">
    <citation type="journal article" date="2023" name="PLoS Negl. Trop. Dis.">
        <title>A genome sequence for Biomphalaria pfeifferi, the major vector snail for the human-infecting parasite Schistosoma mansoni.</title>
        <authorList>
            <person name="Bu L."/>
            <person name="Lu L."/>
            <person name="Laidemitt M.R."/>
            <person name="Zhang S.M."/>
            <person name="Mutuku M."/>
            <person name="Mkoji G."/>
            <person name="Steinauer M."/>
            <person name="Loker E.S."/>
        </authorList>
    </citation>
    <scope>NUCLEOTIDE SEQUENCE</scope>
    <source>
        <strain evidence="5">KasaAsao</strain>
    </source>
</reference>
<feature type="domain" description="Ig-like" evidence="4">
    <location>
        <begin position="437"/>
        <end position="519"/>
    </location>
</feature>
<dbReference type="GO" id="GO:0007166">
    <property type="term" value="P:cell surface receptor signaling pathway"/>
    <property type="evidence" value="ECO:0007669"/>
    <property type="project" value="TreeGrafter"/>
</dbReference>
<dbReference type="PANTHER" id="PTHR11481">
    <property type="entry name" value="IMMUNOGLOBULIN FC RECEPTOR"/>
    <property type="match status" value="1"/>
</dbReference>
<dbReference type="Pfam" id="PF13895">
    <property type="entry name" value="Ig_2"/>
    <property type="match status" value="1"/>
</dbReference>
<keyword evidence="2" id="KW-1015">Disulfide bond</keyword>
<dbReference type="SUPFAM" id="SSF48726">
    <property type="entry name" value="Immunoglobulin"/>
    <property type="match status" value="1"/>
</dbReference>
<sequence>MKYVELFTSITLLIIILIGTPGADGATCTTYSTCQVTDFTLSTCASNTCACLNSSYVPIRSGCALQLTKPVITASDPTLTTLTNSNQVIAGSKFVLACNVQGAATYEWYKGGTKISSETANTYNVTSAAAENVGSFTCKGIGSETTLTSELSNAFVMELLGTGGSTTSSVQPTVNVPVASVVSGSSVTLGCYNIPIGYSGTIKYQVDGKDVVAALQITETNKDKSVTCAVDSSSGGVTYSNPKSAAKQLPTLITNIQSVSVKVNSKLVEEVIDKNNSPTVLLTCAYSPINLYLGSSPSIVYAWTKNGKDLPSTKEDLILTEGGNYSCSVKMDSQSAVPSSNKVVVTLTDDKLLTASSNKPVTGGRVILTCGDVRTDGATYSWKKDDVIIARQFDRKLQIDNLVDADKGRYSCTIEKDLFYRTYDSVSIEVHTTITKPTINTVGCGVRYAENGDYWLSCDTLSESIGMTYEWTVKGTLSSTVKTKYYSLKGITSLNNGDYTCKAKLGTAASEASDKETVAVTTPGKVCYNDFECIAAQTGYSGVCGTNDRCTCADGYRQEGEVCTNGVLAVVSSTLTMASVLLLSKLI</sequence>
<feature type="chain" id="PRO_5042286311" evidence="3">
    <location>
        <begin position="26"/>
        <end position="587"/>
    </location>
</feature>
<dbReference type="SMART" id="SM00409">
    <property type="entry name" value="IG"/>
    <property type="match status" value="2"/>
</dbReference>
<feature type="domain" description="Ig-like" evidence="4">
    <location>
        <begin position="250"/>
        <end position="344"/>
    </location>
</feature>
<evidence type="ECO:0000313" key="5">
    <source>
        <dbReference type="EMBL" id="KAK0060295.1"/>
    </source>
</evidence>
<name>A0AAD8BTC2_BIOPF</name>
<accession>A0AAD8BTC2</accession>
<comment type="caution">
    <text evidence="5">The sequence shown here is derived from an EMBL/GenBank/DDBJ whole genome shotgun (WGS) entry which is preliminary data.</text>
</comment>
<dbReference type="InterPro" id="IPR007110">
    <property type="entry name" value="Ig-like_dom"/>
</dbReference>
<dbReference type="Proteomes" id="UP001233172">
    <property type="component" value="Unassembled WGS sequence"/>
</dbReference>
<protein>
    <submittedName>
        <fullName evidence="5">GPI-anchored protein PB15E9.01c</fullName>
    </submittedName>
</protein>